<protein>
    <submittedName>
        <fullName evidence="3">Uncharacterized protein</fullName>
    </submittedName>
</protein>
<evidence type="ECO:0000313" key="3">
    <source>
        <dbReference type="EMBL" id="CTQ45138.1"/>
    </source>
</evidence>
<organism evidence="3 4">
    <name type="scientific">Roseibium aggregatum</name>
    <dbReference type="NCBI Taxonomy" id="187304"/>
    <lineage>
        <taxon>Bacteria</taxon>
        <taxon>Pseudomonadati</taxon>
        <taxon>Pseudomonadota</taxon>
        <taxon>Alphaproteobacteria</taxon>
        <taxon>Hyphomicrobiales</taxon>
        <taxon>Stappiaceae</taxon>
        <taxon>Roseibium</taxon>
    </lineage>
</organism>
<feature type="transmembrane region" description="Helical" evidence="2">
    <location>
        <begin position="36"/>
        <end position="63"/>
    </location>
</feature>
<keyword evidence="2" id="KW-1133">Transmembrane helix</keyword>
<keyword evidence="2" id="KW-0812">Transmembrane</keyword>
<accession>A0A0M6Y637</accession>
<proteinExistence type="predicted"/>
<dbReference type="Proteomes" id="UP000048926">
    <property type="component" value="Unassembled WGS sequence"/>
</dbReference>
<feature type="region of interest" description="Disordered" evidence="1">
    <location>
        <begin position="1"/>
        <end position="22"/>
    </location>
</feature>
<feature type="transmembrane region" description="Helical" evidence="2">
    <location>
        <begin position="105"/>
        <end position="132"/>
    </location>
</feature>
<sequence>MTGLRSRHTASEQEHRAAGDGKQKAFSPFGLFRPGSANICLCHLLVLTILLSPIALAFAILYAEPGGRWLQAHYHYLRTTIALLVIGIGTGGLMILLGASISSALMLAGLGLCATTVLLSYARSLLGFCSALRGSPLRNHRSYFI</sequence>
<evidence type="ECO:0000256" key="1">
    <source>
        <dbReference type="SAM" id="MobiDB-lite"/>
    </source>
</evidence>
<evidence type="ECO:0000313" key="4">
    <source>
        <dbReference type="Proteomes" id="UP000048926"/>
    </source>
</evidence>
<dbReference type="EMBL" id="CXST01000002">
    <property type="protein sequence ID" value="CTQ45138.1"/>
    <property type="molecule type" value="Genomic_DNA"/>
</dbReference>
<dbReference type="OrthoDB" id="7866804at2"/>
<keyword evidence="2" id="KW-0472">Membrane</keyword>
<feature type="compositionally biased region" description="Basic and acidic residues" evidence="1">
    <location>
        <begin position="9"/>
        <end position="22"/>
    </location>
</feature>
<feature type="transmembrane region" description="Helical" evidence="2">
    <location>
        <begin position="75"/>
        <end position="99"/>
    </location>
</feature>
<name>A0A0M6Y637_9HYPH</name>
<dbReference type="RefSeq" id="WP_055658083.1">
    <property type="nucleotide sequence ID" value="NZ_CXST01000002.1"/>
</dbReference>
<keyword evidence="4" id="KW-1185">Reference proteome</keyword>
<reference evidence="4" key="1">
    <citation type="submission" date="2015-07" db="EMBL/GenBank/DDBJ databases">
        <authorList>
            <person name="Rodrigo-Torres Lidia"/>
            <person name="Arahal R.David."/>
        </authorList>
    </citation>
    <scope>NUCLEOTIDE SEQUENCE [LARGE SCALE GENOMIC DNA]</scope>
    <source>
        <strain evidence="4">CECT 4801</strain>
    </source>
</reference>
<gene>
    <name evidence="3" type="ORF">LAL4801_03585</name>
</gene>
<evidence type="ECO:0000256" key="2">
    <source>
        <dbReference type="SAM" id="Phobius"/>
    </source>
</evidence>
<dbReference type="AlphaFoldDB" id="A0A0M6Y637"/>